<name>A0A803NWE8_CANSA</name>
<evidence type="ECO:0000256" key="1">
    <source>
        <dbReference type="SAM" id="MobiDB-lite"/>
    </source>
</evidence>
<dbReference type="PANTHER" id="PTHR36709:SF1">
    <property type="entry name" value="OS02G0604100 PROTEIN"/>
    <property type="match status" value="1"/>
</dbReference>
<dbReference type="PANTHER" id="PTHR36709">
    <property type="entry name" value="OS02G0604100 PROTEIN"/>
    <property type="match status" value="1"/>
</dbReference>
<dbReference type="Proteomes" id="UP000596661">
    <property type="component" value="Chromosome 2"/>
</dbReference>
<organism evidence="2 3">
    <name type="scientific">Cannabis sativa</name>
    <name type="common">Hemp</name>
    <name type="synonym">Marijuana</name>
    <dbReference type="NCBI Taxonomy" id="3483"/>
    <lineage>
        <taxon>Eukaryota</taxon>
        <taxon>Viridiplantae</taxon>
        <taxon>Streptophyta</taxon>
        <taxon>Embryophyta</taxon>
        <taxon>Tracheophyta</taxon>
        <taxon>Spermatophyta</taxon>
        <taxon>Magnoliopsida</taxon>
        <taxon>eudicotyledons</taxon>
        <taxon>Gunneridae</taxon>
        <taxon>Pentapetalae</taxon>
        <taxon>rosids</taxon>
        <taxon>fabids</taxon>
        <taxon>Rosales</taxon>
        <taxon>Cannabaceae</taxon>
        <taxon>Cannabis</taxon>
    </lineage>
</organism>
<reference evidence="2" key="1">
    <citation type="submission" date="2018-11" db="EMBL/GenBank/DDBJ databases">
        <authorList>
            <person name="Grassa J C."/>
        </authorList>
    </citation>
    <scope>NUCLEOTIDE SEQUENCE [LARGE SCALE GENOMIC DNA]</scope>
</reference>
<feature type="compositionally biased region" description="Basic and acidic residues" evidence="1">
    <location>
        <begin position="79"/>
        <end position="88"/>
    </location>
</feature>
<evidence type="ECO:0000313" key="2">
    <source>
        <dbReference type="EnsemblPlants" id="cds.evm.model.02.2110"/>
    </source>
</evidence>
<keyword evidence="3" id="KW-1185">Reference proteome</keyword>
<protein>
    <submittedName>
        <fullName evidence="2">Uncharacterized protein</fullName>
    </submittedName>
</protein>
<proteinExistence type="predicted"/>
<reference evidence="2" key="2">
    <citation type="submission" date="2021-03" db="UniProtKB">
        <authorList>
            <consortium name="EnsemblPlants"/>
        </authorList>
    </citation>
    <scope>IDENTIFICATION</scope>
</reference>
<feature type="compositionally biased region" description="Basic residues" evidence="1">
    <location>
        <begin position="92"/>
        <end position="122"/>
    </location>
</feature>
<feature type="compositionally biased region" description="Low complexity" evidence="1">
    <location>
        <begin position="123"/>
        <end position="138"/>
    </location>
</feature>
<dbReference type="EnsemblPlants" id="evm.model.02.2110">
    <property type="protein sequence ID" value="cds.evm.model.02.2110"/>
    <property type="gene ID" value="evm.TU.02.2110"/>
</dbReference>
<accession>A0A803NWE8</accession>
<evidence type="ECO:0000313" key="3">
    <source>
        <dbReference type="Proteomes" id="UP000596661"/>
    </source>
</evidence>
<sequence>MAKFNVIQKKKRAQTAERKRAIHGDPSSRKLKVKPQNQSVSGKRKRKLLKKWRRDQKEAAEKGLLTMQDVEMAAADGEESSKSGDKSSTKFPMKRALKLKQQLKHKGKGKGKGKGKNNKKSGKAASEAPQASADAMVE</sequence>
<feature type="compositionally biased region" description="Basic residues" evidence="1">
    <location>
        <begin position="42"/>
        <end position="54"/>
    </location>
</feature>
<dbReference type="EMBL" id="UZAU01000234">
    <property type="status" value="NOT_ANNOTATED_CDS"/>
    <property type="molecule type" value="Genomic_DNA"/>
</dbReference>
<dbReference type="OMA" id="KTQDANR"/>
<feature type="compositionally biased region" description="Basic and acidic residues" evidence="1">
    <location>
        <begin position="14"/>
        <end position="28"/>
    </location>
</feature>
<dbReference type="AlphaFoldDB" id="A0A803NWE8"/>
<feature type="region of interest" description="Disordered" evidence="1">
    <location>
        <begin position="1"/>
        <end position="138"/>
    </location>
</feature>
<dbReference type="Gramene" id="evm.model.02.2110">
    <property type="protein sequence ID" value="cds.evm.model.02.2110"/>
    <property type="gene ID" value="evm.TU.02.2110"/>
</dbReference>